<gene>
    <name evidence="2" type="primary">PANO1</name>
</gene>
<dbReference type="GO" id="GO:0005730">
    <property type="term" value="C:nucleolus"/>
    <property type="evidence" value="ECO:0007669"/>
    <property type="project" value="Ensembl"/>
</dbReference>
<accession>A0A2K6CTJ8</accession>
<organism evidence="2 3">
    <name type="scientific">Macaca nemestrina</name>
    <name type="common">Pig-tailed macaque</name>
    <dbReference type="NCBI Taxonomy" id="9545"/>
    <lineage>
        <taxon>Eukaryota</taxon>
        <taxon>Metazoa</taxon>
        <taxon>Chordata</taxon>
        <taxon>Craniata</taxon>
        <taxon>Vertebrata</taxon>
        <taxon>Euteleostomi</taxon>
        <taxon>Mammalia</taxon>
        <taxon>Eutheria</taxon>
        <taxon>Euarchontoglires</taxon>
        <taxon>Primates</taxon>
        <taxon>Haplorrhini</taxon>
        <taxon>Catarrhini</taxon>
        <taxon>Cercopithecidae</taxon>
        <taxon>Cercopithecinae</taxon>
        <taxon>Macaca</taxon>
    </lineage>
</organism>
<dbReference type="GO" id="GO:0031647">
    <property type="term" value="P:regulation of protein stability"/>
    <property type="evidence" value="ECO:0007669"/>
    <property type="project" value="Ensembl"/>
</dbReference>
<dbReference type="Proteomes" id="UP000233120">
    <property type="component" value="Unassembled WGS sequence"/>
</dbReference>
<dbReference type="Ensembl" id="ENSMNET00000051264.1">
    <property type="protein sequence ID" value="ENSMNEP00000026976.1"/>
    <property type="gene ID" value="ENSMNEG00000036901.1"/>
</dbReference>
<evidence type="ECO:0000256" key="1">
    <source>
        <dbReference type="SAM" id="MobiDB-lite"/>
    </source>
</evidence>
<keyword evidence="3" id="KW-1185">Reference proteome</keyword>
<reference evidence="2" key="2">
    <citation type="submission" date="2025-09" db="UniProtKB">
        <authorList>
            <consortium name="Ensembl"/>
        </authorList>
    </citation>
    <scope>IDENTIFICATION</scope>
</reference>
<dbReference type="GeneTree" id="ENSGT00910000147257"/>
<evidence type="ECO:0000313" key="2">
    <source>
        <dbReference type="Ensembl" id="ENSMNEP00000026976.1"/>
    </source>
</evidence>
<sequence length="185" mass="19469">MGVRLRVWLAAPPFNLPLSPSSWGGAFYPAGWRVPEGVSNLAMPRPEDKGEAGGCSLHSEAGSGPCPTAGARPTALSSAWPPRLGPRTCPQMYGEIPHVRPTWLGLSSLDSGPRHPPWGTRVCGSAPARPLTPGQPRIRASAGPGPPVPPARPRCSGSCHLPRPPRDLSPPQPGRTRMGAEGNRR</sequence>
<name>A0A2K6CTJ8_MACNE</name>
<dbReference type="AlphaFoldDB" id="A0A2K6CTJ8"/>
<dbReference type="GO" id="GO:0043065">
    <property type="term" value="P:positive regulation of apoptotic process"/>
    <property type="evidence" value="ECO:0007669"/>
    <property type="project" value="Ensembl"/>
</dbReference>
<reference evidence="2" key="1">
    <citation type="submission" date="2025-08" db="UniProtKB">
        <authorList>
            <consortium name="Ensembl"/>
        </authorList>
    </citation>
    <scope>IDENTIFICATION</scope>
</reference>
<protein>
    <submittedName>
        <fullName evidence="2">Proapoptotic nucleolar protein 1</fullName>
    </submittedName>
</protein>
<feature type="region of interest" description="Disordered" evidence="1">
    <location>
        <begin position="46"/>
        <end position="92"/>
    </location>
</feature>
<dbReference type="OMA" id="PRTCPQM"/>
<evidence type="ECO:0000313" key="3">
    <source>
        <dbReference type="Proteomes" id="UP000233120"/>
    </source>
</evidence>
<dbReference type="GO" id="GO:0032435">
    <property type="term" value="P:negative regulation of proteasomal ubiquitin-dependent protein catabolic process"/>
    <property type="evidence" value="ECO:0007669"/>
    <property type="project" value="Ensembl"/>
</dbReference>
<feature type="region of interest" description="Disordered" evidence="1">
    <location>
        <begin position="121"/>
        <end position="185"/>
    </location>
</feature>
<proteinExistence type="predicted"/>